<dbReference type="PANTHER" id="PTHR30619:SF7">
    <property type="entry name" value="BETA-LACTAMASE DOMAIN PROTEIN"/>
    <property type="match status" value="1"/>
</dbReference>
<evidence type="ECO:0000256" key="2">
    <source>
        <dbReference type="SAM" id="SignalP"/>
    </source>
</evidence>
<feature type="signal peptide" evidence="2">
    <location>
        <begin position="1"/>
        <end position="25"/>
    </location>
</feature>
<gene>
    <name evidence="4" type="ORF">SAMN02910262_00376</name>
</gene>
<dbReference type="Gene3D" id="3.40.10.10">
    <property type="entry name" value="DNA Methylphosphotriester Repair Domain"/>
    <property type="match status" value="1"/>
</dbReference>
<dbReference type="InterPro" id="IPR052159">
    <property type="entry name" value="Competence_DNA_uptake"/>
</dbReference>
<dbReference type="SUPFAM" id="SSF56281">
    <property type="entry name" value="Metallo-hydrolase/oxidoreductase"/>
    <property type="match status" value="1"/>
</dbReference>
<proteinExistence type="predicted"/>
<feature type="compositionally biased region" description="Low complexity" evidence="1">
    <location>
        <begin position="362"/>
        <end position="384"/>
    </location>
</feature>
<name>A0A1I6II60_9FIRM</name>
<dbReference type="Proteomes" id="UP000214760">
    <property type="component" value="Unassembled WGS sequence"/>
</dbReference>
<accession>A0A1I6II60</accession>
<organism evidence="4 5">
    <name type="scientific">[Clostridium] aminophilum</name>
    <dbReference type="NCBI Taxonomy" id="1526"/>
    <lineage>
        <taxon>Bacteria</taxon>
        <taxon>Bacillati</taxon>
        <taxon>Bacillota</taxon>
        <taxon>Clostridia</taxon>
        <taxon>Lachnospirales</taxon>
        <taxon>Lachnospiraceae</taxon>
    </lineage>
</organism>
<dbReference type="InterPro" id="IPR035681">
    <property type="entry name" value="ComA-like_MBL"/>
</dbReference>
<evidence type="ECO:0000259" key="3">
    <source>
        <dbReference type="SMART" id="SM00849"/>
    </source>
</evidence>
<dbReference type="SUPFAM" id="SSF57884">
    <property type="entry name" value="Ada DNA repair protein, N-terminal domain (N-Ada 10)"/>
    <property type="match status" value="1"/>
</dbReference>
<evidence type="ECO:0000313" key="5">
    <source>
        <dbReference type="Proteomes" id="UP000214760"/>
    </source>
</evidence>
<feature type="region of interest" description="Disordered" evidence="1">
    <location>
        <begin position="350"/>
        <end position="384"/>
    </location>
</feature>
<feature type="region of interest" description="Disordered" evidence="1">
    <location>
        <begin position="35"/>
        <end position="71"/>
    </location>
</feature>
<feature type="domain" description="Metallo-beta-lactamase" evidence="3">
    <location>
        <begin position="113"/>
        <end position="306"/>
    </location>
</feature>
<dbReference type="PROSITE" id="PS51257">
    <property type="entry name" value="PROKAR_LIPOPROTEIN"/>
    <property type="match status" value="1"/>
</dbReference>
<protein>
    <submittedName>
        <fullName evidence="4">Competence protein ComEC</fullName>
    </submittedName>
</protein>
<dbReference type="CDD" id="cd07731">
    <property type="entry name" value="ComA-like_MBL-fold"/>
    <property type="match status" value="1"/>
</dbReference>
<dbReference type="PANTHER" id="PTHR30619">
    <property type="entry name" value="DNA INTERNALIZATION/COMPETENCE PROTEIN COMEC/REC2"/>
    <property type="match status" value="1"/>
</dbReference>
<reference evidence="4 5" key="1">
    <citation type="submission" date="2016-10" db="EMBL/GenBank/DDBJ databases">
        <authorList>
            <person name="de Groot N.N."/>
        </authorList>
    </citation>
    <scope>NUCLEOTIDE SEQUENCE [LARGE SCALE GENOMIC DNA]</scope>
    <source>
        <strain evidence="4 5">F</strain>
    </source>
</reference>
<dbReference type="EMBL" id="FOZC01000002">
    <property type="protein sequence ID" value="SFR66339.1"/>
    <property type="molecule type" value="Genomic_DNA"/>
</dbReference>
<feature type="chain" id="PRO_5038994440" evidence="2">
    <location>
        <begin position="26"/>
        <end position="450"/>
    </location>
</feature>
<evidence type="ECO:0000256" key="1">
    <source>
        <dbReference type="SAM" id="MobiDB-lite"/>
    </source>
</evidence>
<dbReference type="SMART" id="SM00849">
    <property type="entry name" value="Lactamase_B"/>
    <property type="match status" value="1"/>
</dbReference>
<feature type="compositionally biased region" description="Low complexity" evidence="1">
    <location>
        <begin position="35"/>
        <end position="48"/>
    </location>
</feature>
<dbReference type="Pfam" id="PF00753">
    <property type="entry name" value="Lactamase_B"/>
    <property type="match status" value="1"/>
</dbReference>
<dbReference type="InterPro" id="IPR035451">
    <property type="entry name" value="Ada-like_dom_sf"/>
</dbReference>
<dbReference type="Gene3D" id="3.60.15.10">
    <property type="entry name" value="Ribonuclease Z/Hydroxyacylglutathione hydrolase-like"/>
    <property type="match status" value="1"/>
</dbReference>
<dbReference type="AlphaFoldDB" id="A0A1I6II60"/>
<dbReference type="InterPro" id="IPR036866">
    <property type="entry name" value="RibonucZ/Hydroxyglut_hydro"/>
</dbReference>
<evidence type="ECO:0000313" key="4">
    <source>
        <dbReference type="EMBL" id="SFR66339.1"/>
    </source>
</evidence>
<dbReference type="InterPro" id="IPR001279">
    <property type="entry name" value="Metallo-B-lactamas"/>
</dbReference>
<keyword evidence="2" id="KW-0732">Signal</keyword>
<sequence>MKHKPITLLSLLLAAAMTASGCSSAGRAASVFSAASASADSQSDSRQSNGSAGPDEHADSSAGAGPEAAPYDSSVSFGDIPSITDPEAADSVSIMPASPQSSGLKIEFFDVGQGDSALLTCDGASMLIDGGPKEASSFVFSALKKRGIQKLDYLVATHAHEDHIGGLAAAPHAADIGRAFSPVLTDTTEAFRDLVKALGEKNVSLEVPAAGDVLPLGSASVEILGPVSAQADNKNNTSIVLRVTYGQTHFLFTGDAEREEEETILNSGRSVQADVLKVGHHGSSTSTSYLWLRTVDPEYAVISCAQGNSYGHPHDEVTSRLRDAGTELRRTDQCGTITCISDGTVISFSSEKTPSGDPYAPGSGVSTSGKKTGQKAASGKEGSAVSAVSAVPSGTGSGTSGYILNISSRIFHLPDCSSVKKMKDHNKKEFHGTRDEAIAQGYKPCGNCHP</sequence>
<dbReference type="RefSeq" id="WP_051684520.1">
    <property type="nucleotide sequence ID" value="NZ_FOZC01000002.1"/>
</dbReference>